<dbReference type="EMBL" id="LS483254">
    <property type="protein sequence ID" value="SQD93020.1"/>
    <property type="molecule type" value="Genomic_DNA"/>
</dbReference>
<dbReference type="Proteomes" id="UP000249818">
    <property type="component" value="Chromosome BARAN1"/>
</dbReference>
<evidence type="ECO:0000256" key="2">
    <source>
        <dbReference type="ARBA" id="ARBA00009446"/>
    </source>
</evidence>
<dbReference type="Gene3D" id="2.70.20.10">
    <property type="entry name" value="Topoisomerase I, domain 3"/>
    <property type="match status" value="1"/>
</dbReference>
<comment type="subunit">
    <text evidence="10">Monomer.</text>
</comment>
<dbReference type="NCBIfam" id="TIGR01051">
    <property type="entry name" value="topA_bact"/>
    <property type="match status" value="1"/>
</dbReference>
<dbReference type="SMART" id="SM00493">
    <property type="entry name" value="TOPRIM"/>
    <property type="match status" value="1"/>
</dbReference>
<comment type="similarity">
    <text evidence="2 10">Belongs to the type IA topoisomerase family.</text>
</comment>
<proteinExistence type="inferred from homology"/>
<dbReference type="Pfam" id="PF01131">
    <property type="entry name" value="Topoisom_bac"/>
    <property type="match status" value="1"/>
</dbReference>
<dbReference type="PROSITE" id="PS00396">
    <property type="entry name" value="TOPO_IA_1"/>
    <property type="match status" value="1"/>
</dbReference>
<feature type="site" description="Interaction with DNA" evidence="10">
    <location>
        <position position="140"/>
    </location>
</feature>
<dbReference type="Gene3D" id="1.10.460.10">
    <property type="entry name" value="Topoisomerase I, domain 2"/>
    <property type="match status" value="1"/>
</dbReference>
<dbReference type="InterPro" id="IPR023406">
    <property type="entry name" value="Topo_IA_AS"/>
</dbReference>
<keyword evidence="8 10" id="KW-0238">DNA-binding</keyword>
<evidence type="ECO:0000256" key="1">
    <source>
        <dbReference type="ARBA" id="ARBA00000213"/>
    </source>
</evidence>
<feature type="site" description="Interaction with DNA" evidence="10">
    <location>
        <position position="136"/>
    </location>
</feature>
<evidence type="ECO:0000313" key="15">
    <source>
        <dbReference type="Proteomes" id="UP000249818"/>
    </source>
</evidence>
<keyword evidence="4" id="KW-0863">Zinc-finger</keyword>
<comment type="caution">
    <text evidence="10">Lacks conserved residue(s) required for the propagation of feature annotation.</text>
</comment>
<dbReference type="Pfam" id="PF01751">
    <property type="entry name" value="Toprim"/>
    <property type="match status" value="1"/>
</dbReference>
<evidence type="ECO:0000256" key="3">
    <source>
        <dbReference type="ARBA" id="ARBA00022723"/>
    </source>
</evidence>
<dbReference type="Gene3D" id="1.10.290.10">
    <property type="entry name" value="Topoisomerase I, domain 4"/>
    <property type="match status" value="1"/>
</dbReference>
<dbReference type="InterPro" id="IPR013825">
    <property type="entry name" value="Topo_IA_cen_sub2"/>
</dbReference>
<dbReference type="InterPro" id="IPR003601">
    <property type="entry name" value="Topo_IA_2"/>
</dbReference>
<dbReference type="GO" id="GO:0006265">
    <property type="term" value="P:DNA topological change"/>
    <property type="evidence" value="ECO:0007669"/>
    <property type="project" value="UniProtKB-UniRule"/>
</dbReference>
<sequence length="754" mass="83675">MPKDVVIVESPTKARTLASFLGNEFVVLSSKGHVRDLPEDELGVELNDDFTPKWVVRDRKLLAELRKKTEDASRVYLATDPDREGEAIAYDLMELLGDGGRYVRVLLHEITPQAVREALLHPGPIDLAKVEAQRARRILDRLVGYQISPLLSRVLAGRRFEGLSAGRVQSVALRFICDRELEIQSFVPEPYWEVAALFPSEPPFAARLDGRLTAPDEVAALTQDLARARFMVEAVEEEEVLRRPSPPFITSTLQQAASSELGFSPKRTMQIAQSLYEGVAIGGEMVGLITYMRTDSVRVADSAIAAARAFVKSEFGAKALSPKPRHFRNKRRAQDAHEAIRPTQVTRTPDEVAPHLAPDQRKLYDLIWRRFVASQMADGIWVRRKVTIRAGDRTFRASSSRMISPGFTSVLPVAPLEDEEASLPDGLTPGLELPRPEIEVEERTTEPPKRFTEAGIVRKLEQEGIGRPSTYAQIVSVIQDRGYVVREGSSLRPTLLGHLVTDLLRLYFPETVEEAFTARMESDLDRIQEGDLGRGELLRSFYRWFSPRLHTVEEALSKGGKPFRALSDVACPSCGAPMEVRVWRGNLYLGCSRYPECRTTKALPPNVPFRYTSDRVELAAGLSAAESAPATPCPKCGTPMVVRHGRYGRYLSCPSCRTTSPVPTGVTCPRCGEGELVERFGKRYGTFYACSRYPDCRFLVAGRPIGACPTCGGGVIYEDPRRGVRCSNALCPTHEDSAPAATRPKQGPAKKRKS</sequence>
<dbReference type="SMART" id="SM00437">
    <property type="entry name" value="TOP1Ac"/>
    <property type="match status" value="1"/>
</dbReference>
<dbReference type="InterPro" id="IPR005733">
    <property type="entry name" value="TopoI_bac-type"/>
</dbReference>
<dbReference type="OrthoDB" id="9804262at2"/>
<dbReference type="InterPro" id="IPR006171">
    <property type="entry name" value="TOPRIM_dom"/>
</dbReference>
<dbReference type="EC" id="5.6.2.1" evidence="10"/>
<evidence type="ECO:0000256" key="4">
    <source>
        <dbReference type="ARBA" id="ARBA00022771"/>
    </source>
</evidence>
<feature type="site" description="Interaction with DNA" evidence="10">
    <location>
        <position position="293"/>
    </location>
</feature>
<feature type="region of interest" description="Disordered" evidence="11">
    <location>
        <begin position="735"/>
        <end position="754"/>
    </location>
</feature>
<dbReference type="InterPro" id="IPR034149">
    <property type="entry name" value="TOPRIM_TopoI"/>
</dbReference>
<reference evidence="15" key="1">
    <citation type="submission" date="2018-05" db="EMBL/GenBank/DDBJ databases">
        <authorList>
            <person name="Hao L."/>
        </authorList>
    </citation>
    <scope>NUCLEOTIDE SEQUENCE [LARGE SCALE GENOMIC DNA]</scope>
</reference>
<dbReference type="HAMAP" id="MF_00952">
    <property type="entry name" value="Topoisom_1_prok"/>
    <property type="match status" value="1"/>
</dbReference>
<feature type="region of interest" description="Interaction with DNA" evidence="10">
    <location>
        <begin position="164"/>
        <end position="169"/>
    </location>
</feature>
<evidence type="ECO:0000256" key="8">
    <source>
        <dbReference type="ARBA" id="ARBA00023125"/>
    </source>
</evidence>
<feature type="active site" description="O-(5'-phospho-DNA)-tyrosine intermediate" evidence="10">
    <location>
        <position position="291"/>
    </location>
</feature>
<comment type="catalytic activity">
    <reaction evidence="1 10">
        <text>ATP-independent breakage of single-stranded DNA, followed by passage and rejoining.</text>
        <dbReference type="EC" id="5.6.2.1"/>
    </reaction>
</comment>
<dbReference type="InterPro" id="IPR013824">
    <property type="entry name" value="Topo_IA_cen_sub1"/>
</dbReference>
<dbReference type="InterPro" id="IPR028612">
    <property type="entry name" value="Topoisom_1_IA"/>
</dbReference>
<feature type="site" description="Interaction with DNA" evidence="10">
    <location>
        <position position="145"/>
    </location>
</feature>
<dbReference type="InterPro" id="IPR013497">
    <property type="entry name" value="Topo_IA_cen"/>
</dbReference>
<dbReference type="CDD" id="cd03363">
    <property type="entry name" value="TOPRIM_TopoIA_TopoI"/>
    <property type="match status" value="1"/>
</dbReference>
<gene>
    <name evidence="10 14" type="primary">topA</name>
    <name evidence="14" type="ORF">BARAN1_0996</name>
</gene>
<keyword evidence="7 10" id="KW-0799">Topoisomerase</keyword>
<protein>
    <recommendedName>
        <fullName evidence="10">DNA topoisomerase 1</fullName>
        <ecNumber evidence="10">5.6.2.1</ecNumber>
    </recommendedName>
    <alternativeName>
        <fullName evidence="10">DNA topoisomerase I</fullName>
    </alternativeName>
</protein>
<dbReference type="AlphaFoldDB" id="A0A2X3L2H9"/>
<feature type="site" description="Interaction with DNA" evidence="10">
    <location>
        <position position="481"/>
    </location>
</feature>
<dbReference type="InterPro" id="IPR013826">
    <property type="entry name" value="Topo_IA_cen_sub3"/>
</dbReference>
<evidence type="ECO:0000256" key="5">
    <source>
        <dbReference type="ARBA" id="ARBA00022833"/>
    </source>
</evidence>
<dbReference type="GO" id="GO:0005694">
    <property type="term" value="C:chromosome"/>
    <property type="evidence" value="ECO:0007669"/>
    <property type="project" value="InterPro"/>
</dbReference>
<feature type="domain" description="Topo IA-type catalytic" evidence="13">
    <location>
        <begin position="126"/>
        <end position="549"/>
    </location>
</feature>
<dbReference type="InterPro" id="IPR003602">
    <property type="entry name" value="Topo_IA_DNA-bd_dom"/>
</dbReference>
<accession>A0A2X3L2H9</accession>
<keyword evidence="5" id="KW-0862">Zinc</keyword>
<dbReference type="KEGG" id="bana:BARAN1_0996"/>
<dbReference type="SUPFAM" id="SSF56712">
    <property type="entry name" value="Prokaryotic type I DNA topoisomerase"/>
    <property type="match status" value="1"/>
</dbReference>
<keyword evidence="15" id="KW-1185">Reference proteome</keyword>
<organism evidence="14 15">
    <name type="scientific">Candidatus Bipolaricaulis anaerobius</name>
    <dbReference type="NCBI Taxonomy" id="2026885"/>
    <lineage>
        <taxon>Bacteria</taxon>
        <taxon>Candidatus Bipolaricaulota</taxon>
        <taxon>Candidatus Bipolaricaulia</taxon>
        <taxon>Candidatus Bipolaricaulales</taxon>
        <taxon>Candidatus Bipolaricaulaceae</taxon>
        <taxon>Candidatus Bipolaricaulis</taxon>
    </lineage>
</organism>
<dbReference type="PRINTS" id="PR00417">
    <property type="entry name" value="PRTPISMRASEI"/>
</dbReference>
<dbReference type="GO" id="GO:0003677">
    <property type="term" value="F:DNA binding"/>
    <property type="evidence" value="ECO:0007669"/>
    <property type="project" value="UniProtKB-KW"/>
</dbReference>
<dbReference type="InterPro" id="IPR000380">
    <property type="entry name" value="Topo_IA"/>
</dbReference>
<dbReference type="PANTHER" id="PTHR42785:SF1">
    <property type="entry name" value="DNA TOPOISOMERASE"/>
    <property type="match status" value="1"/>
</dbReference>
<dbReference type="InterPro" id="IPR013498">
    <property type="entry name" value="Topo_IA_Znf"/>
</dbReference>
<evidence type="ECO:0000259" key="13">
    <source>
        <dbReference type="PROSITE" id="PS52039"/>
    </source>
</evidence>
<dbReference type="Gene3D" id="3.30.65.10">
    <property type="entry name" value="Bacterial Topoisomerase I, domain 1"/>
    <property type="match status" value="3"/>
</dbReference>
<evidence type="ECO:0000259" key="12">
    <source>
        <dbReference type="PROSITE" id="PS50880"/>
    </source>
</evidence>
<evidence type="ECO:0000256" key="9">
    <source>
        <dbReference type="ARBA" id="ARBA00023235"/>
    </source>
</evidence>
<feature type="site" description="Interaction with DNA" evidence="10">
    <location>
        <position position="33"/>
    </location>
</feature>
<name>A0A2X3L2H9_9BACT</name>
<dbReference type="CDD" id="cd00186">
    <property type="entry name" value="TOP1Ac"/>
    <property type="match status" value="1"/>
</dbReference>
<evidence type="ECO:0000256" key="7">
    <source>
        <dbReference type="ARBA" id="ARBA00023029"/>
    </source>
</evidence>
<evidence type="ECO:0000256" key="6">
    <source>
        <dbReference type="ARBA" id="ARBA00022842"/>
    </source>
</evidence>
<dbReference type="Pfam" id="PF01396">
    <property type="entry name" value="Zn_ribbon_Top1"/>
    <property type="match status" value="3"/>
</dbReference>
<dbReference type="GO" id="GO:0003917">
    <property type="term" value="F:DNA topoisomerase type I (single strand cut, ATP-independent) activity"/>
    <property type="evidence" value="ECO:0007669"/>
    <property type="project" value="UniProtKB-UniRule"/>
</dbReference>
<dbReference type="PROSITE" id="PS52039">
    <property type="entry name" value="TOPO_IA_2"/>
    <property type="match status" value="1"/>
</dbReference>
<feature type="site" description="Interaction with DNA" evidence="10">
    <location>
        <position position="137"/>
    </location>
</feature>
<dbReference type="PANTHER" id="PTHR42785">
    <property type="entry name" value="DNA TOPOISOMERASE, TYPE IA, CORE"/>
    <property type="match status" value="1"/>
</dbReference>
<dbReference type="GO" id="GO:0008270">
    <property type="term" value="F:zinc ion binding"/>
    <property type="evidence" value="ECO:0007669"/>
    <property type="project" value="UniProtKB-KW"/>
</dbReference>
<dbReference type="InterPro" id="IPR023405">
    <property type="entry name" value="Topo_IA_core_domain"/>
</dbReference>
<dbReference type="SUPFAM" id="SSF57783">
    <property type="entry name" value="Zinc beta-ribbon"/>
    <property type="match status" value="3"/>
</dbReference>
<dbReference type="SMART" id="SM00436">
    <property type="entry name" value="TOP1Bc"/>
    <property type="match status" value="1"/>
</dbReference>
<evidence type="ECO:0000313" key="14">
    <source>
        <dbReference type="EMBL" id="SQD93020.1"/>
    </source>
</evidence>
<feature type="domain" description="Toprim" evidence="12">
    <location>
        <begin position="3"/>
        <end position="111"/>
    </location>
</feature>
<keyword evidence="9 10" id="KW-0413">Isomerase</keyword>
<comment type="function">
    <text evidence="10">Releases the supercoiling and torsional tension of DNA, which is introduced during the DNA replication and transcription, by transiently cleaving and rejoining one strand of the DNA duplex. Introduces a single-strand break via transesterification at a target site in duplex DNA. The scissile phosphodiester is attacked by the catalytic tyrosine of the enzyme, resulting in the formation of a DNA-(5'-phosphotyrosyl)-enzyme intermediate and the expulsion of a 3'-OH DNA strand. The free DNA strand then undergoes passage around the unbroken strand, thus removing DNA supercoils. Finally, in the religation step, the DNA 3'-OH attacks the covalent intermediate to expel the active-site tyrosine and restore the DNA phosphodiester backbone.</text>
</comment>
<dbReference type="Gene3D" id="3.40.50.140">
    <property type="match status" value="1"/>
</dbReference>
<evidence type="ECO:0000256" key="11">
    <source>
        <dbReference type="SAM" id="MobiDB-lite"/>
    </source>
</evidence>
<keyword evidence="3" id="KW-0479">Metal-binding</keyword>
<dbReference type="RefSeq" id="WP_122031433.1">
    <property type="nucleotide sequence ID" value="NZ_LS483254.1"/>
</dbReference>
<keyword evidence="6" id="KW-0460">Magnesium</keyword>
<evidence type="ECO:0000256" key="10">
    <source>
        <dbReference type="HAMAP-Rule" id="MF_00952"/>
    </source>
</evidence>
<dbReference type="PROSITE" id="PS50880">
    <property type="entry name" value="TOPRIM"/>
    <property type="match status" value="1"/>
</dbReference>